<dbReference type="GO" id="GO:0004674">
    <property type="term" value="F:protein serine/threonine kinase activity"/>
    <property type="evidence" value="ECO:0007669"/>
    <property type="project" value="UniProtKB-EC"/>
</dbReference>
<keyword evidence="1" id="KW-0067">ATP-binding</keyword>
<dbReference type="GO" id="GO:0005524">
    <property type="term" value="F:ATP binding"/>
    <property type="evidence" value="ECO:0007669"/>
    <property type="project" value="UniProtKB-UniRule"/>
</dbReference>
<sequence>MSILIKPTPKAPQPEPSTILGKPLEDVKSHYKVGKELGRGQFGVTCSCTEIGTNNPYACKSILKRKLVSKNDKDDMKLEVHTMGSKLCKLMVLINQID</sequence>
<dbReference type="InterPro" id="IPR017441">
    <property type="entry name" value="Protein_kinase_ATP_BS"/>
</dbReference>
<keyword evidence="3" id="KW-0808">Transferase</keyword>
<dbReference type="SUPFAM" id="SSF56112">
    <property type="entry name" value="Protein kinase-like (PK-like)"/>
    <property type="match status" value="1"/>
</dbReference>
<feature type="binding site" evidence="1">
    <location>
        <position position="64"/>
    </location>
    <ligand>
        <name>ATP</name>
        <dbReference type="ChEBI" id="CHEBI:30616"/>
    </ligand>
</feature>
<evidence type="ECO:0000313" key="4">
    <source>
        <dbReference type="Proteomes" id="UP001632038"/>
    </source>
</evidence>
<gene>
    <name evidence="3" type="primary">CPK21</name>
    <name evidence="3" type="ORF">CASFOL_002800</name>
</gene>
<dbReference type="PROSITE" id="PS00107">
    <property type="entry name" value="PROTEIN_KINASE_ATP"/>
    <property type="match status" value="1"/>
</dbReference>
<keyword evidence="3" id="KW-0418">Kinase</keyword>
<dbReference type="Gene3D" id="3.30.200.20">
    <property type="entry name" value="Phosphorylase Kinase, domain 1"/>
    <property type="match status" value="1"/>
</dbReference>
<feature type="region of interest" description="Disordered" evidence="2">
    <location>
        <begin position="1"/>
        <end position="21"/>
    </location>
</feature>
<evidence type="ECO:0000313" key="3">
    <source>
        <dbReference type="EMBL" id="KAL3653119.1"/>
    </source>
</evidence>
<keyword evidence="4" id="KW-1185">Reference proteome</keyword>
<organism evidence="3 4">
    <name type="scientific">Castilleja foliolosa</name>
    <dbReference type="NCBI Taxonomy" id="1961234"/>
    <lineage>
        <taxon>Eukaryota</taxon>
        <taxon>Viridiplantae</taxon>
        <taxon>Streptophyta</taxon>
        <taxon>Embryophyta</taxon>
        <taxon>Tracheophyta</taxon>
        <taxon>Spermatophyta</taxon>
        <taxon>Magnoliopsida</taxon>
        <taxon>eudicotyledons</taxon>
        <taxon>Gunneridae</taxon>
        <taxon>Pentapetalae</taxon>
        <taxon>asterids</taxon>
        <taxon>lamiids</taxon>
        <taxon>Lamiales</taxon>
        <taxon>Orobanchaceae</taxon>
        <taxon>Pedicularideae</taxon>
        <taxon>Castillejinae</taxon>
        <taxon>Castilleja</taxon>
    </lineage>
</organism>
<dbReference type="EMBL" id="JAVIJP010000005">
    <property type="protein sequence ID" value="KAL3653119.1"/>
    <property type="molecule type" value="Genomic_DNA"/>
</dbReference>
<evidence type="ECO:0000256" key="1">
    <source>
        <dbReference type="PROSITE-ProRule" id="PRU10141"/>
    </source>
</evidence>
<reference evidence="4" key="1">
    <citation type="journal article" date="2024" name="IScience">
        <title>Strigolactones Initiate the Formation of Haustorium-like Structures in Castilleja.</title>
        <authorList>
            <person name="Buerger M."/>
            <person name="Peterson D."/>
            <person name="Chory J."/>
        </authorList>
    </citation>
    <scope>NUCLEOTIDE SEQUENCE [LARGE SCALE GENOMIC DNA]</scope>
</reference>
<proteinExistence type="predicted"/>
<dbReference type="EC" id="2.7.11.1" evidence="3"/>
<comment type="caution">
    <text evidence="3">The sequence shown here is derived from an EMBL/GenBank/DDBJ whole genome shotgun (WGS) entry which is preliminary data.</text>
</comment>
<dbReference type="InterPro" id="IPR011009">
    <property type="entry name" value="Kinase-like_dom_sf"/>
</dbReference>
<dbReference type="AlphaFoldDB" id="A0ABD3EJ88"/>
<protein>
    <submittedName>
        <fullName evidence="3">Calcium-dependent protein kinase 21</fullName>
        <ecNumber evidence="3">2.7.11.1</ecNumber>
    </submittedName>
</protein>
<accession>A0ABD3EJ88</accession>
<dbReference type="Proteomes" id="UP001632038">
    <property type="component" value="Unassembled WGS sequence"/>
</dbReference>
<name>A0ABD3EJ88_9LAMI</name>
<keyword evidence="1" id="KW-0547">Nucleotide-binding</keyword>
<evidence type="ECO:0000256" key="2">
    <source>
        <dbReference type="SAM" id="MobiDB-lite"/>
    </source>
</evidence>